<sequence>MKMSTLAVAAALTTGGISAFAAEQAQTGETQEAKAGAEAVKGKPFIYQFHAGDAGLLNNPIHQRNYWKLLVQAYAPETASAWTSALEERKQLEASLPAADAGHVVTFKGRLPDGVELSEQPEDPQNTLRIQIDKSGNNQHIAKFTDPSGNVISMPTTDILKLQEKPEQFTIHKEPAPEIQRLIKLNEAVEANDAEAIRTLLPQLLEDYRKQTAELKEDIEQLKALKAVSTETDTKAEK</sequence>
<evidence type="ECO:0000313" key="3">
    <source>
        <dbReference type="Proteomes" id="UP000266482"/>
    </source>
</evidence>
<dbReference type="EMBL" id="QXQA01000026">
    <property type="protein sequence ID" value="RIX46575.1"/>
    <property type="molecule type" value="Genomic_DNA"/>
</dbReference>
<protein>
    <submittedName>
        <fullName evidence="2">Uncharacterized protein</fullName>
    </submittedName>
</protein>
<evidence type="ECO:0000313" key="2">
    <source>
        <dbReference type="EMBL" id="RIX46575.1"/>
    </source>
</evidence>
<evidence type="ECO:0000256" key="1">
    <source>
        <dbReference type="SAM" id="SignalP"/>
    </source>
</evidence>
<name>A0A3A1UJ23_9BACL</name>
<feature type="signal peptide" evidence="1">
    <location>
        <begin position="1"/>
        <end position="21"/>
    </location>
</feature>
<organism evidence="2 3">
    <name type="scientific">Paenibacillus nanensis</name>
    <dbReference type="NCBI Taxonomy" id="393251"/>
    <lineage>
        <taxon>Bacteria</taxon>
        <taxon>Bacillati</taxon>
        <taxon>Bacillota</taxon>
        <taxon>Bacilli</taxon>
        <taxon>Bacillales</taxon>
        <taxon>Paenibacillaceae</taxon>
        <taxon>Paenibacillus</taxon>
    </lineage>
</organism>
<keyword evidence="1" id="KW-0732">Signal</keyword>
<reference evidence="2 3" key="1">
    <citation type="submission" date="2018-09" db="EMBL/GenBank/DDBJ databases">
        <title>Paenibacillus aracenensis nov. sp. isolated from a cave in southern Spain.</title>
        <authorList>
            <person name="Jurado V."/>
            <person name="Gutierrez-Patricio S."/>
            <person name="Gonzalez-Pimentel J.L."/>
            <person name="Miller A.Z."/>
            <person name="Laiz L."/>
            <person name="Saiz-Jimenez C."/>
        </authorList>
    </citation>
    <scope>NUCLEOTIDE SEQUENCE [LARGE SCALE GENOMIC DNA]</scope>
    <source>
        <strain evidence="2 3">DSM 22867</strain>
    </source>
</reference>
<dbReference type="Proteomes" id="UP000266482">
    <property type="component" value="Unassembled WGS sequence"/>
</dbReference>
<proteinExistence type="predicted"/>
<keyword evidence="3" id="KW-1185">Reference proteome</keyword>
<accession>A0A3A1UJ23</accession>
<gene>
    <name evidence="2" type="ORF">D3P08_26050</name>
</gene>
<comment type="caution">
    <text evidence="2">The sequence shown here is derived from an EMBL/GenBank/DDBJ whole genome shotgun (WGS) entry which is preliminary data.</text>
</comment>
<dbReference type="AlphaFoldDB" id="A0A3A1UJ23"/>
<feature type="chain" id="PRO_5017371454" evidence="1">
    <location>
        <begin position="22"/>
        <end position="238"/>
    </location>
</feature>
<dbReference type="OrthoDB" id="2654642at2"/>